<keyword evidence="4" id="KW-0067">ATP-binding</keyword>
<dbReference type="InterPro" id="IPR027417">
    <property type="entry name" value="P-loop_NTPase"/>
</dbReference>
<name>A0A6C0DB36_9ZZZZ</name>
<keyword evidence="2" id="KW-0378">Hydrolase</keyword>
<evidence type="ECO:0000256" key="1">
    <source>
        <dbReference type="ARBA" id="ARBA00022741"/>
    </source>
</evidence>
<dbReference type="InterPro" id="IPR014001">
    <property type="entry name" value="Helicase_ATP-bd"/>
</dbReference>
<dbReference type="GO" id="GO:0016787">
    <property type="term" value="F:hydrolase activity"/>
    <property type="evidence" value="ECO:0007669"/>
    <property type="project" value="UniProtKB-KW"/>
</dbReference>
<dbReference type="PANTHER" id="PTHR11274">
    <property type="entry name" value="RAD25/XP-B DNA REPAIR HELICASE"/>
    <property type="match status" value="1"/>
</dbReference>
<evidence type="ECO:0000313" key="6">
    <source>
        <dbReference type="EMBL" id="QHT13612.1"/>
    </source>
</evidence>
<dbReference type="GO" id="GO:0004386">
    <property type="term" value="F:helicase activity"/>
    <property type="evidence" value="ECO:0007669"/>
    <property type="project" value="UniProtKB-KW"/>
</dbReference>
<dbReference type="SMART" id="SM00487">
    <property type="entry name" value="DEXDc"/>
    <property type="match status" value="1"/>
</dbReference>
<dbReference type="PROSITE" id="PS51192">
    <property type="entry name" value="HELICASE_ATP_BIND_1"/>
    <property type="match status" value="1"/>
</dbReference>
<dbReference type="GO" id="GO:0005524">
    <property type="term" value="F:ATP binding"/>
    <property type="evidence" value="ECO:0007669"/>
    <property type="project" value="UniProtKB-KW"/>
</dbReference>
<dbReference type="GO" id="GO:0003677">
    <property type="term" value="F:DNA binding"/>
    <property type="evidence" value="ECO:0007669"/>
    <property type="project" value="InterPro"/>
</dbReference>
<evidence type="ECO:0000256" key="3">
    <source>
        <dbReference type="ARBA" id="ARBA00022806"/>
    </source>
</evidence>
<evidence type="ECO:0000259" key="5">
    <source>
        <dbReference type="PROSITE" id="PS51192"/>
    </source>
</evidence>
<feature type="domain" description="Helicase ATP-binding" evidence="5">
    <location>
        <begin position="143"/>
        <end position="294"/>
    </location>
</feature>
<accession>A0A6C0DB36</accession>
<dbReference type="AlphaFoldDB" id="A0A6C0DB36"/>
<sequence length="516" mass="57979">MTRLTLPVYRVSESMFLTKTWPTTDSRILSHRGYAIRKDALTPAETRRLREALTVAPAAPPGFAKGADPFPIYYESPTRWYVPRFWGLNNCGIPDGDARQPGLPLPAHLTFAKELRPQQQEIVAAFRSTAPTTGAATATGTDTETKTNADNGLICVPCGYGKTFMAIWLAVAIGRRFLVVVHQEFFLDQWRKELEGAIPGVRVGKLQGSKAELDPTRFDVTICMLQTLCSRDWPLDTFSGYGFAIFDECHHLGAEHFSKALMSIQTLKMLGLSATPDRQDGLTDVFLNYLGPVRYQIRIREPDETVEVRVLRFSSADTAYATEPTDCRGEVSRPLLCNQLAAYEPRTLAIVDELAPLVAEGRQLLILSDRRGHLEAFDAAFRARGFTDIGFYVGGMKQAARDVSATRQIVLATYTLSSEGLNIKTLSAVALVTPKSNIEQSVGRIFRLKKEERQFHPVIFDVEDVHDCLKGQLQKRLRFYRQCAYQIRLKKDHRGYLSWREAKEKEEKPSGPLFHS</sequence>
<dbReference type="Gene3D" id="3.40.50.300">
    <property type="entry name" value="P-loop containing nucleotide triphosphate hydrolases"/>
    <property type="match status" value="2"/>
</dbReference>
<evidence type="ECO:0000256" key="4">
    <source>
        <dbReference type="ARBA" id="ARBA00022840"/>
    </source>
</evidence>
<evidence type="ECO:0000256" key="2">
    <source>
        <dbReference type="ARBA" id="ARBA00022801"/>
    </source>
</evidence>
<dbReference type="PANTHER" id="PTHR11274:SF0">
    <property type="entry name" value="GENERAL TRANSCRIPTION AND DNA REPAIR FACTOR IIH HELICASE SUBUNIT XPB"/>
    <property type="match status" value="1"/>
</dbReference>
<reference evidence="6" key="1">
    <citation type="journal article" date="2020" name="Nature">
        <title>Giant virus diversity and host interactions through global metagenomics.</title>
        <authorList>
            <person name="Schulz F."/>
            <person name="Roux S."/>
            <person name="Paez-Espino D."/>
            <person name="Jungbluth S."/>
            <person name="Walsh D.A."/>
            <person name="Denef V.J."/>
            <person name="McMahon K.D."/>
            <person name="Konstantinidis K.T."/>
            <person name="Eloe-Fadrosh E.A."/>
            <person name="Kyrpides N.C."/>
            <person name="Woyke T."/>
        </authorList>
    </citation>
    <scope>NUCLEOTIDE SEQUENCE</scope>
    <source>
        <strain evidence="6">GVMAG-M-3300023174-132</strain>
    </source>
</reference>
<dbReference type="EMBL" id="MN739575">
    <property type="protein sequence ID" value="QHT13612.1"/>
    <property type="molecule type" value="Genomic_DNA"/>
</dbReference>
<dbReference type="Pfam" id="PF04851">
    <property type="entry name" value="ResIII"/>
    <property type="match status" value="1"/>
</dbReference>
<proteinExistence type="predicted"/>
<protein>
    <recommendedName>
        <fullName evidence="5">Helicase ATP-binding domain-containing protein</fullName>
    </recommendedName>
</protein>
<organism evidence="6">
    <name type="scientific">viral metagenome</name>
    <dbReference type="NCBI Taxonomy" id="1070528"/>
    <lineage>
        <taxon>unclassified sequences</taxon>
        <taxon>metagenomes</taxon>
        <taxon>organismal metagenomes</taxon>
    </lineage>
</organism>
<dbReference type="InterPro" id="IPR006935">
    <property type="entry name" value="Helicase/UvrB_N"/>
</dbReference>
<keyword evidence="1" id="KW-0547">Nucleotide-binding</keyword>
<dbReference type="SUPFAM" id="SSF52540">
    <property type="entry name" value="P-loop containing nucleoside triphosphate hydrolases"/>
    <property type="match status" value="2"/>
</dbReference>
<keyword evidence="3" id="KW-0347">Helicase</keyword>
<dbReference type="InterPro" id="IPR050615">
    <property type="entry name" value="ATP-dep_DNA_Helicase"/>
</dbReference>